<dbReference type="Pfam" id="PF01841">
    <property type="entry name" value="Transglut_core"/>
    <property type="match status" value="1"/>
</dbReference>
<feature type="region of interest" description="Disordered" evidence="1">
    <location>
        <begin position="283"/>
        <end position="304"/>
    </location>
</feature>
<gene>
    <name evidence="3" type="ORF">GO621_15495</name>
</gene>
<dbReference type="InterPro" id="IPR013589">
    <property type="entry name" value="Bac_transglu_N"/>
</dbReference>
<dbReference type="SMART" id="SM00460">
    <property type="entry name" value="TGc"/>
    <property type="match status" value="1"/>
</dbReference>
<dbReference type="EMBL" id="WPIK01000015">
    <property type="protein sequence ID" value="MVN22929.1"/>
    <property type="molecule type" value="Genomic_DNA"/>
</dbReference>
<evidence type="ECO:0000259" key="2">
    <source>
        <dbReference type="SMART" id="SM00460"/>
    </source>
</evidence>
<dbReference type="RefSeq" id="WP_157568659.1">
    <property type="nucleotide sequence ID" value="NZ_WPIK01000015.1"/>
</dbReference>
<evidence type="ECO:0000313" key="4">
    <source>
        <dbReference type="Proteomes" id="UP000462014"/>
    </source>
</evidence>
<keyword evidence="4" id="KW-1185">Reference proteome</keyword>
<organism evidence="3 4">
    <name type="scientific">Mucilaginibacter arboris</name>
    <dbReference type="NCBI Taxonomy" id="2682090"/>
    <lineage>
        <taxon>Bacteria</taxon>
        <taxon>Pseudomonadati</taxon>
        <taxon>Bacteroidota</taxon>
        <taxon>Sphingobacteriia</taxon>
        <taxon>Sphingobacteriales</taxon>
        <taxon>Sphingobacteriaceae</taxon>
        <taxon>Mucilaginibacter</taxon>
    </lineage>
</organism>
<reference evidence="3 4" key="1">
    <citation type="submission" date="2019-12" db="EMBL/GenBank/DDBJ databases">
        <title>Mucilaginibacter sp. HMF7410 genome sequencing and assembly.</title>
        <authorList>
            <person name="Kang H."/>
            <person name="Cha I."/>
            <person name="Kim H."/>
            <person name="Joh K."/>
        </authorList>
    </citation>
    <scope>NUCLEOTIDE SEQUENCE [LARGE SCALE GENOMIC DNA]</scope>
    <source>
        <strain evidence="3 4">HMF7410</strain>
    </source>
</reference>
<evidence type="ECO:0000256" key="1">
    <source>
        <dbReference type="SAM" id="MobiDB-lite"/>
    </source>
</evidence>
<dbReference type="SUPFAM" id="SSF54001">
    <property type="entry name" value="Cysteine proteinases"/>
    <property type="match status" value="1"/>
</dbReference>
<dbReference type="PANTHER" id="PTHR33490:SF6">
    <property type="entry name" value="SLL1049 PROTEIN"/>
    <property type="match status" value="1"/>
</dbReference>
<sequence length="320" mass="36880">MPEFHITHITSYLYEEPINDSANQIMLYPIDDENQQVINHRLKITDNPLVETYKDYYDNTVGSFTNPGIHAALVIDSELTVVTHSRKMPEDFTQQKEQWDLLQQIRYQLPYINFLIPQQFKFLPEVLQVAQSELNREQTPLQVAKALSNYIYQNFEYKAGVTTVETTLDEVWELKSGVCQDFAHLLLVMVRMANIPARYVSGYICPNKNGMRGEGATHAWVEAYIPFYGWLGLDPTNNISVNDKHVRLAVGRNFSDCSPVKGTYKGNARHKLDVSVTVGYEGQNPQEETQMPPTPVFTPFNTEPTNSYRLYMEQQQQQQQ</sequence>
<dbReference type="Proteomes" id="UP000462014">
    <property type="component" value="Unassembled WGS sequence"/>
</dbReference>
<accession>A0A7K1T044</accession>
<dbReference type="InterPro" id="IPR002931">
    <property type="entry name" value="Transglutaminase-like"/>
</dbReference>
<dbReference type="Pfam" id="PF08379">
    <property type="entry name" value="Bact_transglu_N"/>
    <property type="match status" value="1"/>
</dbReference>
<dbReference type="Gene3D" id="3.10.620.30">
    <property type="match status" value="1"/>
</dbReference>
<dbReference type="InterPro" id="IPR038765">
    <property type="entry name" value="Papain-like_cys_pep_sf"/>
</dbReference>
<dbReference type="PANTHER" id="PTHR33490">
    <property type="entry name" value="BLR5614 PROTEIN-RELATED"/>
    <property type="match status" value="1"/>
</dbReference>
<feature type="domain" description="Transglutaminase-like" evidence="2">
    <location>
        <begin position="171"/>
        <end position="237"/>
    </location>
</feature>
<evidence type="ECO:0000313" key="3">
    <source>
        <dbReference type="EMBL" id="MVN22929.1"/>
    </source>
</evidence>
<dbReference type="AlphaFoldDB" id="A0A7K1T044"/>
<proteinExistence type="predicted"/>
<name>A0A7K1T044_9SPHI</name>
<protein>
    <submittedName>
        <fullName evidence="3">Transglutaminase family protein</fullName>
    </submittedName>
</protein>
<comment type="caution">
    <text evidence="3">The sequence shown here is derived from an EMBL/GenBank/DDBJ whole genome shotgun (WGS) entry which is preliminary data.</text>
</comment>